<dbReference type="GO" id="GO:0005829">
    <property type="term" value="C:cytosol"/>
    <property type="evidence" value="ECO:0007669"/>
    <property type="project" value="TreeGrafter"/>
</dbReference>
<reference evidence="1 2" key="2">
    <citation type="journal article" date="2015" name="BMC Genomics">
        <title>Analysis of three genomes within the thermophilic bacterial species Caldanaerobacter subterraneus with a focus on carbon monoxide dehydrogenase evolution and hydrolase diversity.</title>
        <authorList>
            <person name="Sant'Anna F.H."/>
            <person name="Lebedinsky A.V."/>
            <person name="Sokolova T.G."/>
            <person name="Robb F.T."/>
            <person name="Gonzalez J.M."/>
        </authorList>
    </citation>
    <scope>NUCLEOTIDE SEQUENCE [LARGE SCALE GENOMIC DNA]</scope>
    <source>
        <strain evidence="1 2">DSM 12653</strain>
    </source>
</reference>
<dbReference type="AlphaFoldDB" id="A0A0F5PSR0"/>
<dbReference type="PANTHER" id="PTHR46124">
    <property type="entry name" value="D-AMINOACYL-TRNA DEACYLASE"/>
    <property type="match status" value="1"/>
</dbReference>
<proteinExistence type="predicted"/>
<evidence type="ECO:0000313" key="2">
    <source>
        <dbReference type="Proteomes" id="UP000010146"/>
    </source>
</evidence>
<dbReference type="InterPro" id="IPR032466">
    <property type="entry name" value="Metal_Hydrolase"/>
</dbReference>
<name>A0A0F5PSR0_9THEO</name>
<dbReference type="EMBL" id="ABXP02000016">
    <property type="protein sequence ID" value="KKC30854.1"/>
    <property type="molecule type" value="Genomic_DNA"/>
</dbReference>
<comment type="caution">
    <text evidence="1">The sequence shown here is derived from an EMBL/GenBank/DDBJ whole genome shotgun (WGS) entry which is preliminary data.</text>
</comment>
<organism evidence="1 2">
    <name type="scientific">Caldanaerobacter subterraneus subsp. pacificus DSM 12653</name>
    <dbReference type="NCBI Taxonomy" id="391606"/>
    <lineage>
        <taxon>Bacteria</taxon>
        <taxon>Bacillati</taxon>
        <taxon>Bacillota</taxon>
        <taxon>Clostridia</taxon>
        <taxon>Thermoanaerobacterales</taxon>
        <taxon>Thermoanaerobacteraceae</taxon>
        <taxon>Caldanaerobacter</taxon>
    </lineage>
</organism>
<reference evidence="2" key="3">
    <citation type="submission" date="2015-02" db="EMBL/GenBank/DDBJ databases">
        <title>Genome analysis of three genomes within the thermophilic hydrogenogenic bacterial species Caldanaerobacter subterraneus.</title>
        <authorList>
            <person name="Sant'Anna F.H."/>
            <person name="Lebedinsky A."/>
            <person name="Sokolova T."/>
            <person name="Robb F.T."/>
            <person name="Gonzalez J.M."/>
        </authorList>
    </citation>
    <scope>NUCLEOTIDE SEQUENCE [LARGE SCALE GENOMIC DNA]</scope>
    <source>
        <strain evidence="2">DSM 12653</strain>
    </source>
</reference>
<dbReference type="SUPFAM" id="SSF51556">
    <property type="entry name" value="Metallo-dependent hydrolases"/>
    <property type="match status" value="1"/>
</dbReference>
<dbReference type="Pfam" id="PF01026">
    <property type="entry name" value="TatD_DNase"/>
    <property type="match status" value="1"/>
</dbReference>
<evidence type="ECO:0000313" key="1">
    <source>
        <dbReference type="EMBL" id="KKC30854.1"/>
    </source>
</evidence>
<dbReference type="GO" id="GO:0016788">
    <property type="term" value="F:hydrolase activity, acting on ester bonds"/>
    <property type="evidence" value="ECO:0007669"/>
    <property type="project" value="InterPro"/>
</dbReference>
<sequence length="60" mass="6873">MIETDSPYLTPEPYRGKRNKPTYVKFVAQKIAEIKGISFEEVCETTSQNAIKLFNLPSCF</sequence>
<dbReference type="InterPro" id="IPR001130">
    <property type="entry name" value="TatD-like"/>
</dbReference>
<accession>A0A0F5PSR0</accession>
<protein>
    <submittedName>
        <fullName evidence="1">Mg-dependent DNase</fullName>
    </submittedName>
</protein>
<dbReference type="Proteomes" id="UP000010146">
    <property type="component" value="Unassembled WGS sequence"/>
</dbReference>
<dbReference type="PANTHER" id="PTHR46124:SF2">
    <property type="entry name" value="D-AMINOACYL-TRNA DEACYLASE"/>
    <property type="match status" value="1"/>
</dbReference>
<gene>
    <name evidence="1" type="ORF">CDSM653_00088</name>
</gene>
<dbReference type="Gene3D" id="3.20.20.140">
    <property type="entry name" value="Metal-dependent hydrolases"/>
    <property type="match status" value="1"/>
</dbReference>
<reference evidence="1 2" key="1">
    <citation type="submission" date="2008-07" db="EMBL/GenBank/DDBJ databases">
        <authorList>
            <person name="Gonzalez J."/>
            <person name="Sokolova T."/>
            <person name="Ferriera S."/>
            <person name="Johnson J."/>
            <person name="Kravitz S."/>
            <person name="Beeson K."/>
            <person name="Sutton G."/>
            <person name="Rogers Y.-H."/>
            <person name="Friedman R."/>
            <person name="Frazier M."/>
            <person name="Venter J.C."/>
        </authorList>
    </citation>
    <scope>NUCLEOTIDE SEQUENCE [LARGE SCALE GENOMIC DNA]</scope>
    <source>
        <strain evidence="1 2">DSM 12653</strain>
    </source>
</reference>